<proteinExistence type="predicted"/>
<dbReference type="Proteomes" id="UP000131757">
    <property type="component" value="Segment"/>
</dbReference>
<reference evidence="9 10" key="1">
    <citation type="journal article" date="2015" name="Arch. Virol.">
        <title>Detection of novel polyomaviruses in fruit bats in Indonesia.</title>
        <authorList>
            <person name="Kobayashi S."/>
            <person name="Sasaki M."/>
            <person name="Nakao R."/>
            <person name="Setiyono A."/>
            <person name="Handhayani E."/>
            <person name="Orba Y."/>
            <person name="Rahmadani I."/>
            <person name="Taha S."/>
            <person name="Adiani S."/>
            <person name="Subangkit M."/>
            <person name="Nakamura I."/>
            <person name="Kimura T."/>
            <person name="Sawa H."/>
        </authorList>
    </citation>
    <scope>NUCLEOTIDE SEQUENCE [LARGE SCALE GENOMIC DNA]</scope>
    <source>
        <strain evidence="9">6c</strain>
    </source>
</reference>
<dbReference type="GO" id="GO:0042025">
    <property type="term" value="C:host cell nucleus"/>
    <property type="evidence" value="ECO:0007669"/>
    <property type="project" value="UniProtKB-SubCell"/>
</dbReference>
<keyword evidence="4" id="KW-0945">Host-virus interaction</keyword>
<dbReference type="InterPro" id="IPR003354">
    <property type="entry name" value="Papo_T_antigen"/>
</dbReference>
<dbReference type="Gene3D" id="1.20.120.1860">
    <property type="entry name" value="Small t-antigen, unique domain"/>
    <property type="match status" value="1"/>
</dbReference>
<protein>
    <submittedName>
        <fullName evidence="9">Small t antigen</fullName>
    </submittedName>
</protein>
<dbReference type="GeneID" id="24018703"/>
<evidence type="ECO:0000256" key="4">
    <source>
        <dbReference type="ARBA" id="ARBA00022581"/>
    </source>
</evidence>
<dbReference type="SUPFAM" id="SSF161240">
    <property type="entry name" value="T-antigen specific domain-like"/>
    <property type="match status" value="1"/>
</dbReference>
<evidence type="ECO:0000256" key="1">
    <source>
        <dbReference type="ARBA" id="ARBA00004147"/>
    </source>
</evidence>
<dbReference type="EMBL" id="AB972946">
    <property type="protein sequence ID" value="BAQ55573.1"/>
    <property type="molecule type" value="Genomic_DNA"/>
</dbReference>
<accession>A0A0D5ZYM9</accession>
<name>A0A0D5ZYM9_9POLY</name>
<dbReference type="Pfam" id="PF02380">
    <property type="entry name" value="Papo_T_antigen"/>
    <property type="match status" value="1"/>
</dbReference>
<dbReference type="InterPro" id="IPR036869">
    <property type="entry name" value="J_dom_sf"/>
</dbReference>
<evidence type="ECO:0000256" key="3">
    <source>
        <dbReference type="ARBA" id="ARBA00022562"/>
    </source>
</evidence>
<dbReference type="SUPFAM" id="SSF46565">
    <property type="entry name" value="Chaperone J-domain"/>
    <property type="match status" value="1"/>
</dbReference>
<evidence type="ECO:0000256" key="6">
    <source>
        <dbReference type="ARBA" id="ARBA00022771"/>
    </source>
</evidence>
<evidence type="ECO:0000313" key="9">
    <source>
        <dbReference type="EMBL" id="BAQ55573.1"/>
    </source>
</evidence>
<evidence type="ECO:0000259" key="8">
    <source>
        <dbReference type="Pfam" id="PF02380"/>
    </source>
</evidence>
<dbReference type="KEGG" id="vg:24018703"/>
<organism evidence="9 10">
    <name type="scientific">Bat polyomavirus 6c</name>
    <dbReference type="NCBI Taxonomy" id="1623688"/>
    <lineage>
        <taxon>Viruses</taxon>
        <taxon>Monodnaviria</taxon>
        <taxon>Shotokuvirae</taxon>
        <taxon>Cossaviricota</taxon>
        <taxon>Papovaviricetes</taxon>
        <taxon>Sepolyvirales</taxon>
        <taxon>Polyomaviridae</taxon>
        <taxon>Betapolyomavirus</taxon>
        <taxon>Betapolyomavirus tertidobsoniae</taxon>
    </lineage>
</organism>
<keyword evidence="3" id="KW-1048">Host nucleus</keyword>
<evidence type="ECO:0000256" key="7">
    <source>
        <dbReference type="ARBA" id="ARBA00022833"/>
    </source>
</evidence>
<sequence length="165" mass="19637">MDHALTREESQRLMELLNLPMEQFGNFHLMKRAFLSSIKKYHPDKGGDESMAKELISLYKKAECHVSSLETEDDTSFTTDEVQKADMFLYLRDWVECNMGFPCKCLFCMLRKRHNERKKNLLHNVWGTCYCFKCYILWFGLEHSWIIFLSWKGIIANTPYRCLDL</sequence>
<dbReference type="RefSeq" id="YP_009129313.1">
    <property type="nucleotide sequence ID" value="NC_026769.1"/>
</dbReference>
<dbReference type="OrthoDB" id="14669at10239"/>
<evidence type="ECO:0000313" key="10">
    <source>
        <dbReference type="Proteomes" id="UP000131757"/>
    </source>
</evidence>
<keyword evidence="6" id="KW-0863">Zinc-finger</keyword>
<feature type="domain" description="Small/middle T-antigen" evidence="8">
    <location>
        <begin position="89"/>
        <end position="165"/>
    </location>
</feature>
<keyword evidence="10" id="KW-1185">Reference proteome</keyword>
<evidence type="ECO:0000256" key="2">
    <source>
        <dbReference type="ARBA" id="ARBA00022553"/>
    </source>
</evidence>
<keyword evidence="7" id="KW-0862">Zinc</keyword>
<dbReference type="Gene3D" id="1.10.287.110">
    <property type="entry name" value="DnaJ domain"/>
    <property type="match status" value="1"/>
</dbReference>
<dbReference type="InterPro" id="IPR036092">
    <property type="entry name" value="Papo_T_antigensf"/>
</dbReference>
<evidence type="ECO:0000256" key="5">
    <source>
        <dbReference type="ARBA" id="ARBA00022723"/>
    </source>
</evidence>
<keyword evidence="2" id="KW-0597">Phosphoprotein</keyword>
<keyword evidence="5" id="KW-0479">Metal-binding</keyword>
<dbReference type="GO" id="GO:0008270">
    <property type="term" value="F:zinc ion binding"/>
    <property type="evidence" value="ECO:0007669"/>
    <property type="project" value="UniProtKB-KW"/>
</dbReference>
<comment type="subcellular location">
    <subcellularLocation>
        <location evidence="1">Host nucleus</location>
    </subcellularLocation>
</comment>